<sequence length="712" mass="82250">MEQFREIITQEECRIQDILGKMKRTLAEEQEDRQNIDFEISKLKQQKLETNDWKEKQEINERIASARERRGMRHYQESGVLRCPYFAIMELEDDDLGGLSYCMGSCSFFDSNSQVLVIDWREAPISRLYYEYDTGEEYEESIQNRERSGIIQCKRKLDTTNGELRKIAENGCLLVRGPNGIWEKAENSGISVSHKEASADHRLPEIAALISREQFRTITQPEANTILLQGGAGSGKTTVGLHRVAYLAYQNPARFRPDRILVVMFNRSLQRYISRTLPEMGVGKGVLIETYHRWASILFRASNTRVTYSSQTPPPGVTRFKKHAVALTLVDRYLKNLLWKSRGWFIEQLRKNKDPNIKKIKTLLRSANQFEQFFQMLKSHPVFYEGVQPESRDRLRMRLIHRFEEHEADLYAALTDSALLDEIVAESKSWKTSGIVKQLVTWQTRLRDKKQIDFADTGILLWLMQRKGVQAARPNYAHIMADEAQDLSEVELATLLYAADKEQSVTICGDMAQKIKGDVSFENAKGFTGFIRELQERTGNRNVCADTLKVGFRATRQIMELAWHILKEKPSMTVLRDGDPVEILRTRNYEDTVQHANKILRDYLKARPNALIGVVCRYKSDANQIAEDLKHLGLKHLRRHERDNFSFQPGIIVTNAHQVKGLEFSGILVINPEAAQYRDNRESRMLLHVVITRATDRLWIIGHRPMAYGIEN</sequence>
<dbReference type="EMBL" id="CP061800">
    <property type="protein sequence ID" value="QTA86686.1"/>
    <property type="molecule type" value="Genomic_DNA"/>
</dbReference>
<keyword evidence="1 5" id="KW-0547">Nucleotide-binding</keyword>
<dbReference type="Gene3D" id="1.10.10.160">
    <property type="match status" value="1"/>
</dbReference>
<dbReference type="GO" id="GO:0043138">
    <property type="term" value="F:3'-5' DNA helicase activity"/>
    <property type="evidence" value="ECO:0007669"/>
    <property type="project" value="TreeGrafter"/>
</dbReference>
<keyword evidence="4 5" id="KW-0067">ATP-binding</keyword>
<dbReference type="GO" id="GO:0005524">
    <property type="term" value="F:ATP binding"/>
    <property type="evidence" value="ECO:0007669"/>
    <property type="project" value="UniProtKB-UniRule"/>
</dbReference>
<evidence type="ECO:0000256" key="3">
    <source>
        <dbReference type="ARBA" id="ARBA00022806"/>
    </source>
</evidence>
<evidence type="ECO:0000313" key="7">
    <source>
        <dbReference type="EMBL" id="QTA86686.1"/>
    </source>
</evidence>
<organism evidence="7 8">
    <name type="scientific">Desulfonema magnum</name>
    <dbReference type="NCBI Taxonomy" id="45655"/>
    <lineage>
        <taxon>Bacteria</taxon>
        <taxon>Pseudomonadati</taxon>
        <taxon>Thermodesulfobacteriota</taxon>
        <taxon>Desulfobacteria</taxon>
        <taxon>Desulfobacterales</taxon>
        <taxon>Desulfococcaceae</taxon>
        <taxon>Desulfonema</taxon>
    </lineage>
</organism>
<dbReference type="PANTHER" id="PTHR11070">
    <property type="entry name" value="UVRD / RECB / PCRA DNA HELICASE FAMILY MEMBER"/>
    <property type="match status" value="1"/>
</dbReference>
<reference evidence="7" key="1">
    <citation type="journal article" date="2021" name="Microb. Physiol.">
        <title>Proteogenomic Insights into the Physiology of Marine, Sulfate-Reducing, Filamentous Desulfonema limicola and Desulfonema magnum.</title>
        <authorList>
            <person name="Schnaars V."/>
            <person name="Wohlbrand L."/>
            <person name="Scheve S."/>
            <person name="Hinrichs C."/>
            <person name="Reinhardt R."/>
            <person name="Rabus R."/>
        </authorList>
    </citation>
    <scope>NUCLEOTIDE SEQUENCE</scope>
    <source>
        <strain evidence="7">4be13</strain>
    </source>
</reference>
<dbReference type="Pfam" id="PF13538">
    <property type="entry name" value="UvrD_C_2"/>
    <property type="match status" value="1"/>
</dbReference>
<evidence type="ECO:0000256" key="1">
    <source>
        <dbReference type="ARBA" id="ARBA00022741"/>
    </source>
</evidence>
<dbReference type="InterPro" id="IPR014016">
    <property type="entry name" value="UvrD-like_ATP-bd"/>
</dbReference>
<gene>
    <name evidence="7" type="ORF">dnm_027100</name>
</gene>
<dbReference type="InterPro" id="IPR027417">
    <property type="entry name" value="P-loop_NTPase"/>
</dbReference>
<dbReference type="KEGG" id="dmm:dnm_027100"/>
<dbReference type="InterPro" id="IPR013986">
    <property type="entry name" value="DExx_box_DNA_helicase_dom_sf"/>
</dbReference>
<feature type="binding site" evidence="5">
    <location>
        <begin position="230"/>
        <end position="237"/>
    </location>
    <ligand>
        <name>ATP</name>
        <dbReference type="ChEBI" id="CHEBI:30616"/>
    </ligand>
</feature>
<keyword evidence="3 5" id="KW-0347">Helicase</keyword>
<protein>
    <submittedName>
        <fullName evidence="7">ATP-dependent DNA helicase</fullName>
    </submittedName>
</protein>
<dbReference type="GO" id="GO:0000725">
    <property type="term" value="P:recombinational repair"/>
    <property type="evidence" value="ECO:0007669"/>
    <property type="project" value="TreeGrafter"/>
</dbReference>
<dbReference type="Proteomes" id="UP000663722">
    <property type="component" value="Chromosome"/>
</dbReference>
<keyword evidence="2 5" id="KW-0378">Hydrolase</keyword>
<dbReference type="InterPro" id="IPR027785">
    <property type="entry name" value="UvrD-like_helicase_C"/>
</dbReference>
<proteinExistence type="predicted"/>
<feature type="domain" description="UvrD-like helicase ATP-binding" evidence="6">
    <location>
        <begin position="209"/>
        <end position="555"/>
    </location>
</feature>
<dbReference type="PANTHER" id="PTHR11070:SF17">
    <property type="entry name" value="DNA HELICASE IV"/>
    <property type="match status" value="1"/>
</dbReference>
<dbReference type="RefSeq" id="WP_207682220.1">
    <property type="nucleotide sequence ID" value="NZ_CP061800.1"/>
</dbReference>
<evidence type="ECO:0000259" key="6">
    <source>
        <dbReference type="PROSITE" id="PS51198"/>
    </source>
</evidence>
<dbReference type="AlphaFoldDB" id="A0A975BJQ5"/>
<evidence type="ECO:0000256" key="4">
    <source>
        <dbReference type="ARBA" id="ARBA00022840"/>
    </source>
</evidence>
<dbReference type="SUPFAM" id="SSF52540">
    <property type="entry name" value="P-loop containing nucleoside triphosphate hydrolases"/>
    <property type="match status" value="1"/>
</dbReference>
<accession>A0A975BJQ5</accession>
<name>A0A975BJQ5_9BACT</name>
<dbReference type="Pfam" id="PF00580">
    <property type="entry name" value="UvrD-helicase"/>
    <property type="match status" value="1"/>
</dbReference>
<dbReference type="Gene3D" id="3.40.50.300">
    <property type="entry name" value="P-loop containing nucleotide triphosphate hydrolases"/>
    <property type="match status" value="3"/>
</dbReference>
<evidence type="ECO:0000256" key="5">
    <source>
        <dbReference type="PROSITE-ProRule" id="PRU00560"/>
    </source>
</evidence>
<dbReference type="InterPro" id="IPR000212">
    <property type="entry name" value="DNA_helicase_UvrD/REP"/>
</dbReference>
<evidence type="ECO:0000313" key="8">
    <source>
        <dbReference type="Proteomes" id="UP000663722"/>
    </source>
</evidence>
<dbReference type="PROSITE" id="PS51198">
    <property type="entry name" value="UVRD_HELICASE_ATP_BIND"/>
    <property type="match status" value="1"/>
</dbReference>
<dbReference type="GO" id="GO:0016787">
    <property type="term" value="F:hydrolase activity"/>
    <property type="evidence" value="ECO:0007669"/>
    <property type="project" value="UniProtKB-UniRule"/>
</dbReference>
<dbReference type="GO" id="GO:0003677">
    <property type="term" value="F:DNA binding"/>
    <property type="evidence" value="ECO:0007669"/>
    <property type="project" value="InterPro"/>
</dbReference>
<keyword evidence="8" id="KW-1185">Reference proteome</keyword>
<dbReference type="GO" id="GO:0005829">
    <property type="term" value="C:cytosol"/>
    <property type="evidence" value="ECO:0007669"/>
    <property type="project" value="TreeGrafter"/>
</dbReference>
<evidence type="ECO:0000256" key="2">
    <source>
        <dbReference type="ARBA" id="ARBA00022801"/>
    </source>
</evidence>